<evidence type="ECO:0000256" key="3">
    <source>
        <dbReference type="ARBA" id="ARBA00023274"/>
    </source>
</evidence>
<dbReference type="Gene3D" id="3.30.230.10">
    <property type="match status" value="1"/>
</dbReference>
<dbReference type="InterPro" id="IPR000754">
    <property type="entry name" value="Ribosomal_uS9"/>
</dbReference>
<evidence type="ECO:0000313" key="7">
    <source>
        <dbReference type="Proteomes" id="UP001159428"/>
    </source>
</evidence>
<accession>A0AAU9WQA4</accession>
<keyword evidence="7" id="KW-1185">Reference proteome</keyword>
<dbReference type="InterPro" id="IPR023035">
    <property type="entry name" value="Ribosomal_uS9_bac/plastid"/>
</dbReference>
<comment type="similarity">
    <text evidence="1 4">Belongs to the universal ribosomal protein uS9 family.</text>
</comment>
<keyword evidence="3 4" id="KW-0687">Ribonucleoprotein</keyword>
<gene>
    <name evidence="6" type="ORF">PMEA_00009217</name>
</gene>
<dbReference type="Pfam" id="PF00380">
    <property type="entry name" value="Ribosomal_S9"/>
    <property type="match status" value="1"/>
</dbReference>
<proteinExistence type="inferred from homology"/>
<evidence type="ECO:0000256" key="1">
    <source>
        <dbReference type="ARBA" id="ARBA00005251"/>
    </source>
</evidence>
<comment type="caution">
    <text evidence="6">The sequence shown here is derived from an EMBL/GenBank/DDBJ whole genome shotgun (WGS) entry which is preliminary data.</text>
</comment>
<dbReference type="AlphaFoldDB" id="A0AAU9WQA4"/>
<name>A0AAU9WQA4_9CNID</name>
<reference evidence="6 7" key="1">
    <citation type="submission" date="2022-05" db="EMBL/GenBank/DDBJ databases">
        <authorList>
            <consortium name="Genoscope - CEA"/>
            <person name="William W."/>
        </authorList>
    </citation>
    <scope>NUCLEOTIDE SEQUENCE [LARGE SCALE GENOMIC DNA]</scope>
</reference>
<sequence>APGVLKFSQYLMQENFRNAVDGIDVSSSTGSEGEQDDEDPSMQMMIERYERYHLWLAKLMGKDPESFSLEDAQEAVEYLLPSGLYAKDCRPTFEHPKTLYRQWTEQMDKSGRPRAAAFYTGQVGFHDLLFEIYELTAKLNALDKTASTDSGATEKEDILVSGDDTESQSSDVDSAGSSDSDSSEAEDHSSSSDEIELHASDVESADNIADIWSKENWNRKKMRWISKFELERQIGELLPDRDFEVILHRLKKLTKHRNADHAIPFLLRFLKEIPLPGKEQVIKELNEDGEAYGEGDRKNATARVWIKKGSGNVTVNEVPFVKYFPRMEDRKQIMSPFLAINAVGDYDVRSEVLGGGHSGQSGAIRLAISRALLNFEDSYLESLEEAHLLMKDPRIRERKKPGQKRARKKFAW</sequence>
<evidence type="ECO:0000256" key="5">
    <source>
        <dbReference type="SAM" id="MobiDB-lite"/>
    </source>
</evidence>
<dbReference type="InterPro" id="IPR014721">
    <property type="entry name" value="Ribsml_uS5_D2-typ_fold_subgr"/>
</dbReference>
<evidence type="ECO:0000313" key="6">
    <source>
        <dbReference type="EMBL" id="CAH3121413.1"/>
    </source>
</evidence>
<dbReference type="GO" id="GO:0005763">
    <property type="term" value="C:mitochondrial small ribosomal subunit"/>
    <property type="evidence" value="ECO:0007669"/>
    <property type="project" value="TreeGrafter"/>
</dbReference>
<dbReference type="EMBL" id="CALNXJ010000018">
    <property type="protein sequence ID" value="CAH3121413.1"/>
    <property type="molecule type" value="Genomic_DNA"/>
</dbReference>
<dbReference type="NCBIfam" id="NF001099">
    <property type="entry name" value="PRK00132.1"/>
    <property type="match status" value="1"/>
</dbReference>
<dbReference type="Proteomes" id="UP001159428">
    <property type="component" value="Unassembled WGS sequence"/>
</dbReference>
<feature type="compositionally biased region" description="Low complexity" evidence="5">
    <location>
        <begin position="167"/>
        <end position="180"/>
    </location>
</feature>
<evidence type="ECO:0000256" key="4">
    <source>
        <dbReference type="RuleBase" id="RU003815"/>
    </source>
</evidence>
<keyword evidence="2 4" id="KW-0689">Ribosomal protein</keyword>
<dbReference type="PROSITE" id="PS00360">
    <property type="entry name" value="RIBOSOMAL_S9"/>
    <property type="match status" value="1"/>
</dbReference>
<evidence type="ECO:0008006" key="8">
    <source>
        <dbReference type="Google" id="ProtNLM"/>
    </source>
</evidence>
<dbReference type="PANTHER" id="PTHR21569:SF1">
    <property type="entry name" value="SMALL RIBOSOMAL SUBUNIT PROTEIN US9M"/>
    <property type="match status" value="1"/>
</dbReference>
<dbReference type="GO" id="GO:0003723">
    <property type="term" value="F:RNA binding"/>
    <property type="evidence" value="ECO:0007669"/>
    <property type="project" value="TreeGrafter"/>
</dbReference>
<feature type="compositionally biased region" description="Basic and acidic residues" evidence="5">
    <location>
        <begin position="185"/>
        <end position="199"/>
    </location>
</feature>
<feature type="non-terminal residue" evidence="6">
    <location>
        <position position="1"/>
    </location>
</feature>
<dbReference type="GO" id="GO:0006412">
    <property type="term" value="P:translation"/>
    <property type="evidence" value="ECO:0007669"/>
    <property type="project" value="InterPro"/>
</dbReference>
<dbReference type="GO" id="GO:0003735">
    <property type="term" value="F:structural constituent of ribosome"/>
    <property type="evidence" value="ECO:0007669"/>
    <property type="project" value="InterPro"/>
</dbReference>
<organism evidence="6 7">
    <name type="scientific">Pocillopora meandrina</name>
    <dbReference type="NCBI Taxonomy" id="46732"/>
    <lineage>
        <taxon>Eukaryota</taxon>
        <taxon>Metazoa</taxon>
        <taxon>Cnidaria</taxon>
        <taxon>Anthozoa</taxon>
        <taxon>Hexacorallia</taxon>
        <taxon>Scleractinia</taxon>
        <taxon>Astrocoeniina</taxon>
        <taxon>Pocilloporidae</taxon>
        <taxon>Pocillopora</taxon>
    </lineage>
</organism>
<feature type="region of interest" description="Disordered" evidence="5">
    <location>
        <begin position="145"/>
        <end position="199"/>
    </location>
</feature>
<evidence type="ECO:0000256" key="2">
    <source>
        <dbReference type="ARBA" id="ARBA00022980"/>
    </source>
</evidence>
<dbReference type="InterPro" id="IPR020568">
    <property type="entry name" value="Ribosomal_Su5_D2-typ_SF"/>
</dbReference>
<dbReference type="InterPro" id="IPR020574">
    <property type="entry name" value="Ribosomal_uS9_CS"/>
</dbReference>
<dbReference type="PANTHER" id="PTHR21569">
    <property type="entry name" value="RIBOSOMAL PROTEIN S9"/>
    <property type="match status" value="1"/>
</dbReference>
<dbReference type="SUPFAM" id="SSF54211">
    <property type="entry name" value="Ribosomal protein S5 domain 2-like"/>
    <property type="match status" value="1"/>
</dbReference>
<protein>
    <recommendedName>
        <fullName evidence="8">Ribosomal protein S9</fullName>
    </recommendedName>
</protein>